<evidence type="ECO:0000313" key="1">
    <source>
        <dbReference type="EMBL" id="QJA58615.1"/>
    </source>
</evidence>
<name>A0A6M3IMU7_9ZZZZ</name>
<sequence length="57" mass="6577">MIRVRELIKELSKFSLDTVVSIQDESDENNESVLLDDIKIHRVFNMPAVLLCGRKCD</sequence>
<reference evidence="1" key="1">
    <citation type="submission" date="2020-03" db="EMBL/GenBank/DDBJ databases">
        <title>The deep terrestrial virosphere.</title>
        <authorList>
            <person name="Holmfeldt K."/>
            <person name="Nilsson E."/>
            <person name="Simone D."/>
            <person name="Lopez-Fernandez M."/>
            <person name="Wu X."/>
            <person name="de Brujin I."/>
            <person name="Lundin D."/>
            <person name="Andersson A."/>
            <person name="Bertilsson S."/>
            <person name="Dopson M."/>
        </authorList>
    </citation>
    <scope>NUCLEOTIDE SEQUENCE</scope>
    <source>
        <strain evidence="2">MM415A02811</strain>
        <strain evidence="1">MM415B01433</strain>
    </source>
</reference>
<dbReference type="EMBL" id="MT141939">
    <property type="protein sequence ID" value="QJA72287.1"/>
    <property type="molecule type" value="Genomic_DNA"/>
</dbReference>
<dbReference type="EMBL" id="MT141332">
    <property type="protein sequence ID" value="QJA58615.1"/>
    <property type="molecule type" value="Genomic_DNA"/>
</dbReference>
<proteinExistence type="predicted"/>
<protein>
    <submittedName>
        <fullName evidence="1">Uncharacterized protein</fullName>
    </submittedName>
</protein>
<accession>A0A6M3IMU7</accession>
<dbReference type="AlphaFoldDB" id="A0A6M3IMU7"/>
<gene>
    <name evidence="2" type="ORF">MM415A02811_0005</name>
    <name evidence="1" type="ORF">MM415B01433_0006</name>
</gene>
<organism evidence="1">
    <name type="scientific">viral metagenome</name>
    <dbReference type="NCBI Taxonomy" id="1070528"/>
    <lineage>
        <taxon>unclassified sequences</taxon>
        <taxon>metagenomes</taxon>
        <taxon>organismal metagenomes</taxon>
    </lineage>
</organism>
<evidence type="ECO:0000313" key="2">
    <source>
        <dbReference type="EMBL" id="QJA72287.1"/>
    </source>
</evidence>